<dbReference type="PROSITE" id="PS00086">
    <property type="entry name" value="CYTOCHROME_P450"/>
    <property type="match status" value="1"/>
</dbReference>
<dbReference type="PANTHER" id="PTHR24304">
    <property type="entry name" value="CYTOCHROME P450 FAMILY 7"/>
    <property type="match status" value="1"/>
</dbReference>
<dbReference type="PRINTS" id="PR00465">
    <property type="entry name" value="EP450IV"/>
</dbReference>
<dbReference type="InterPro" id="IPR050529">
    <property type="entry name" value="CYP450_sterol_14alpha_dmase"/>
</dbReference>
<dbReference type="OrthoDB" id="1055148at2759"/>
<evidence type="ECO:0000256" key="6">
    <source>
        <dbReference type="PIRSR" id="PIRSR602403-1"/>
    </source>
</evidence>
<dbReference type="GO" id="GO:0008398">
    <property type="term" value="F:sterol 14-demethylase activity"/>
    <property type="evidence" value="ECO:0007669"/>
    <property type="project" value="UniProtKB-EC"/>
</dbReference>
<comment type="caution">
    <text evidence="8">The sequence shown here is derived from an EMBL/GenBank/DDBJ whole genome shotgun (WGS) entry which is preliminary data.</text>
</comment>
<evidence type="ECO:0000313" key="9">
    <source>
        <dbReference type="Proteomes" id="UP001150538"/>
    </source>
</evidence>
<dbReference type="EMBL" id="JANBPU010000071">
    <property type="protein sequence ID" value="KAJ1917453.1"/>
    <property type="molecule type" value="Genomic_DNA"/>
</dbReference>
<dbReference type="Gene3D" id="1.10.630.10">
    <property type="entry name" value="Cytochrome P450"/>
    <property type="match status" value="1"/>
</dbReference>
<dbReference type="PANTHER" id="PTHR24304:SF2">
    <property type="entry name" value="24-HYDROXYCHOLESTEROL 7-ALPHA-HYDROXYLASE"/>
    <property type="match status" value="1"/>
</dbReference>
<dbReference type="EC" id="1.14.14.154" evidence="8"/>
<reference evidence="8" key="1">
    <citation type="submission" date="2022-07" db="EMBL/GenBank/DDBJ databases">
        <title>Phylogenomic reconstructions and comparative analyses of Kickxellomycotina fungi.</title>
        <authorList>
            <person name="Reynolds N.K."/>
            <person name="Stajich J.E."/>
            <person name="Barry K."/>
            <person name="Grigoriev I.V."/>
            <person name="Crous P."/>
            <person name="Smith M.E."/>
        </authorList>
    </citation>
    <scope>NUCLEOTIDE SEQUENCE</scope>
    <source>
        <strain evidence="8">NBRC 100468</strain>
    </source>
</reference>
<dbReference type="Pfam" id="PF00067">
    <property type="entry name" value="p450"/>
    <property type="match status" value="1"/>
</dbReference>
<dbReference type="InterPro" id="IPR036396">
    <property type="entry name" value="Cyt_P450_sf"/>
</dbReference>
<dbReference type="PRINTS" id="PR00385">
    <property type="entry name" value="P450"/>
</dbReference>
<protein>
    <submittedName>
        <fullName evidence="8">Lanosterol 14-alpha-demethylase</fullName>
        <ecNumber evidence="8">1.14.14.154</ecNumber>
    </submittedName>
</protein>
<feature type="binding site" description="axial binding residue" evidence="6">
    <location>
        <position position="467"/>
    </location>
    <ligand>
        <name>heme</name>
        <dbReference type="ChEBI" id="CHEBI:30413"/>
    </ligand>
    <ligandPart>
        <name>Fe</name>
        <dbReference type="ChEBI" id="CHEBI:18248"/>
    </ligandPart>
</feature>
<sequence length="522" mass="59272">MSLSTLGVFESYRTFYGESPSLCILTTVLGFVVTALIWAQIEQALFDDPTQPPVVRYYVPFIGSMVEFGMDPIGFMRKHREQHGDFFTFLMFGRKMTVCLGSRGNDFLFNAKHSCVTAEDAYNNLTKPVFGADVVYDVPNSVLMEQKRIVKAGLSTKSFQRYVPMIIKETNDYIDKHWTKDEDTIDIFKAISELIIMSASRTLLGKEIRAQLYEGVADLYHTLDSSFTPIHFLFEWLPLPSYFSAPKAHAELESIFAKVIKARRLETNRESVDMLDVFLTSKYKDGTALTDLQATNMCIALLMAGQHTSAATTTWALLNLANQDNVRNGAYNDMKRAMGEDLPYPEFENLKDLQTLDDIVRETLRIHPPIVQVLRKVVKPIPIPESSHIIPAGNYLMASPVIAATDKAHFQDPETFKPSRWSQQDEAAEVEAEDKNSENTVNYGWGDMSLNSAKSPYLPFGAGRHRCIGEQFAYIQIKTILYVLLKRFDFKLDEKRGMPKSDYNSMVVLPEAPVSCRYIRRK</sequence>
<dbReference type="AlphaFoldDB" id="A0A9W7ZVJ1"/>
<keyword evidence="4 6" id="KW-0479">Metal-binding</keyword>
<evidence type="ECO:0000313" key="8">
    <source>
        <dbReference type="EMBL" id="KAJ1917453.1"/>
    </source>
</evidence>
<dbReference type="Proteomes" id="UP001150538">
    <property type="component" value="Unassembled WGS sequence"/>
</dbReference>
<comment type="cofactor">
    <cofactor evidence="1 6">
        <name>heme</name>
        <dbReference type="ChEBI" id="CHEBI:30413"/>
    </cofactor>
</comment>
<organism evidence="8 9">
    <name type="scientific">Mycoemilia scoparia</name>
    <dbReference type="NCBI Taxonomy" id="417184"/>
    <lineage>
        <taxon>Eukaryota</taxon>
        <taxon>Fungi</taxon>
        <taxon>Fungi incertae sedis</taxon>
        <taxon>Zoopagomycota</taxon>
        <taxon>Kickxellomycotina</taxon>
        <taxon>Kickxellomycetes</taxon>
        <taxon>Kickxellales</taxon>
        <taxon>Kickxellaceae</taxon>
        <taxon>Mycoemilia</taxon>
    </lineage>
</organism>
<name>A0A9W7ZVJ1_9FUNG</name>
<keyword evidence="7 8" id="KW-0560">Oxidoreductase</keyword>
<keyword evidence="5 6" id="KW-0408">Iron</keyword>
<evidence type="ECO:0000256" key="5">
    <source>
        <dbReference type="ARBA" id="ARBA00023004"/>
    </source>
</evidence>
<dbReference type="InterPro" id="IPR017972">
    <property type="entry name" value="Cyt_P450_CS"/>
</dbReference>
<comment type="similarity">
    <text evidence="2 7">Belongs to the cytochrome P450 family.</text>
</comment>
<dbReference type="SUPFAM" id="SSF48264">
    <property type="entry name" value="Cytochrome P450"/>
    <property type="match status" value="1"/>
</dbReference>
<keyword evidence="7" id="KW-0503">Monooxygenase</keyword>
<dbReference type="InterPro" id="IPR002403">
    <property type="entry name" value="Cyt_P450_E_grp-IV"/>
</dbReference>
<accession>A0A9W7ZVJ1</accession>
<evidence type="ECO:0000256" key="7">
    <source>
        <dbReference type="RuleBase" id="RU000461"/>
    </source>
</evidence>
<evidence type="ECO:0000256" key="2">
    <source>
        <dbReference type="ARBA" id="ARBA00010617"/>
    </source>
</evidence>
<evidence type="ECO:0000256" key="4">
    <source>
        <dbReference type="ARBA" id="ARBA00022723"/>
    </source>
</evidence>
<evidence type="ECO:0000256" key="3">
    <source>
        <dbReference type="ARBA" id="ARBA00022617"/>
    </source>
</evidence>
<keyword evidence="3 6" id="KW-0349">Heme</keyword>
<keyword evidence="9" id="KW-1185">Reference proteome</keyword>
<gene>
    <name evidence="8" type="primary">ERG11</name>
    <name evidence="8" type="ORF">H4219_003196</name>
</gene>
<dbReference type="InterPro" id="IPR001128">
    <property type="entry name" value="Cyt_P450"/>
</dbReference>
<dbReference type="GO" id="GO:0005506">
    <property type="term" value="F:iron ion binding"/>
    <property type="evidence" value="ECO:0007669"/>
    <property type="project" value="InterPro"/>
</dbReference>
<dbReference type="GO" id="GO:0020037">
    <property type="term" value="F:heme binding"/>
    <property type="evidence" value="ECO:0007669"/>
    <property type="project" value="InterPro"/>
</dbReference>
<dbReference type="CDD" id="cd11042">
    <property type="entry name" value="CYP51-like"/>
    <property type="match status" value="1"/>
</dbReference>
<evidence type="ECO:0000256" key="1">
    <source>
        <dbReference type="ARBA" id="ARBA00001971"/>
    </source>
</evidence>
<proteinExistence type="inferred from homology"/>